<keyword evidence="3" id="KW-0808">Transferase</keyword>
<comment type="cofactor">
    <cofactor evidence="1">
        <name>pyridoxal 5'-phosphate</name>
        <dbReference type="ChEBI" id="CHEBI:597326"/>
    </cofactor>
</comment>
<keyword evidence="2" id="KW-0663">Pyridoxal phosphate</keyword>
<accession>A0A3B0UHQ4</accession>
<dbReference type="InterPro" id="IPR000277">
    <property type="entry name" value="Cys/Met-Metab_PyrdxlP-dep_enz"/>
</dbReference>
<dbReference type="PANTHER" id="PTHR11808:SF80">
    <property type="entry name" value="CYSTATHIONINE GAMMA-LYASE"/>
    <property type="match status" value="1"/>
</dbReference>
<sequence length="402" mass="44532">MKKYFDPATAIQKLEQFGEFGGVNPSITDSATFTFMTEEEMIKTFHGVGEGCFLYSRHWNPTNRYLAEALAAMEGSELAWVTGSGMAAITTTLLQLCSTGDHIITSVTTYGGTYAFLANYLKKFKIDVTFVNITDLESVEKAVRPNTKVIYTESMTNPMLQISDIPELAKITRKYGVKLVVDNTFTPMIFSPIQMGADIVVYSMTKFINGKNDAVAGAICASEEFIDAISSVNDGTAMLLGPVLDPMRSSSILKNMATLHIRMQKHSENAMYMAKKFNEIGLKQLYPGLPTHPQHELMKKLMNKDFGYGGIIAIDLETAERAAPFMELMQQKGVGYHAVSLGYFKTLFSNSGKSTSSEVPEELQKEMGLSAGLVRFSVGLDHNIARSYYLIEEALRELKYIS</sequence>
<dbReference type="SUPFAM" id="SSF53383">
    <property type="entry name" value="PLP-dependent transferases"/>
    <property type="match status" value="1"/>
</dbReference>
<dbReference type="GO" id="GO:0019346">
    <property type="term" value="P:transsulfuration"/>
    <property type="evidence" value="ECO:0007669"/>
    <property type="project" value="InterPro"/>
</dbReference>
<dbReference type="GO" id="GO:0005737">
    <property type="term" value="C:cytoplasm"/>
    <property type="evidence" value="ECO:0007669"/>
    <property type="project" value="TreeGrafter"/>
</dbReference>
<evidence type="ECO:0000313" key="3">
    <source>
        <dbReference type="EMBL" id="VAW30555.1"/>
    </source>
</evidence>
<evidence type="ECO:0000256" key="1">
    <source>
        <dbReference type="ARBA" id="ARBA00001933"/>
    </source>
</evidence>
<dbReference type="InterPro" id="IPR015421">
    <property type="entry name" value="PyrdxlP-dep_Trfase_major"/>
</dbReference>
<dbReference type="GO" id="GO:0003961">
    <property type="term" value="F:O-acetylhomoserine aminocarboxypropyltransferase activity"/>
    <property type="evidence" value="ECO:0007669"/>
    <property type="project" value="UniProtKB-EC"/>
</dbReference>
<dbReference type="EC" id="2.5.1.49" evidence="3"/>
<organism evidence="3">
    <name type="scientific">hydrothermal vent metagenome</name>
    <dbReference type="NCBI Taxonomy" id="652676"/>
    <lineage>
        <taxon>unclassified sequences</taxon>
        <taxon>metagenomes</taxon>
        <taxon>ecological metagenomes</taxon>
    </lineage>
</organism>
<evidence type="ECO:0000256" key="2">
    <source>
        <dbReference type="ARBA" id="ARBA00022898"/>
    </source>
</evidence>
<dbReference type="InterPro" id="IPR015424">
    <property type="entry name" value="PyrdxlP-dep_Trfase"/>
</dbReference>
<reference evidence="3" key="1">
    <citation type="submission" date="2018-06" db="EMBL/GenBank/DDBJ databases">
        <authorList>
            <person name="Zhirakovskaya E."/>
        </authorList>
    </citation>
    <scope>NUCLEOTIDE SEQUENCE</scope>
</reference>
<proteinExistence type="predicted"/>
<dbReference type="GO" id="GO:0030170">
    <property type="term" value="F:pyridoxal phosphate binding"/>
    <property type="evidence" value="ECO:0007669"/>
    <property type="project" value="InterPro"/>
</dbReference>
<dbReference type="Pfam" id="PF01053">
    <property type="entry name" value="Cys_Met_Meta_PP"/>
    <property type="match status" value="1"/>
</dbReference>
<dbReference type="GO" id="GO:0016846">
    <property type="term" value="F:carbon-sulfur lyase activity"/>
    <property type="evidence" value="ECO:0007669"/>
    <property type="project" value="TreeGrafter"/>
</dbReference>
<name>A0A3B0UHQ4_9ZZZZ</name>
<dbReference type="Gene3D" id="3.40.640.10">
    <property type="entry name" value="Type I PLP-dependent aspartate aminotransferase-like (Major domain)"/>
    <property type="match status" value="1"/>
</dbReference>
<dbReference type="GO" id="GO:0003962">
    <property type="term" value="F:cystathionine gamma-synthase activity"/>
    <property type="evidence" value="ECO:0007669"/>
    <property type="project" value="UniProtKB-EC"/>
</dbReference>
<dbReference type="PIRSF" id="PIRSF001434">
    <property type="entry name" value="CGS"/>
    <property type="match status" value="1"/>
</dbReference>
<dbReference type="EMBL" id="UOET01000535">
    <property type="protein sequence ID" value="VAW30555.1"/>
    <property type="molecule type" value="Genomic_DNA"/>
</dbReference>
<protein>
    <submittedName>
        <fullName evidence="3">O-acetylhomoserine sulfhydrylase / O-succinylhomoserine sulfhydrylase</fullName>
        <ecNumber evidence="3">2.5.1.48</ecNumber>
        <ecNumber evidence="3">2.5.1.49</ecNumber>
    </submittedName>
</protein>
<dbReference type="FunFam" id="3.40.640.10:FF:000046">
    <property type="entry name" value="Cystathionine gamma-lyase"/>
    <property type="match status" value="1"/>
</dbReference>
<dbReference type="EC" id="2.5.1.48" evidence="3"/>
<dbReference type="Gene3D" id="3.90.1150.10">
    <property type="entry name" value="Aspartate Aminotransferase, domain 1"/>
    <property type="match status" value="1"/>
</dbReference>
<gene>
    <name evidence="3" type="ORF">MNBD_BACTEROID07-252</name>
</gene>
<dbReference type="InterPro" id="IPR015422">
    <property type="entry name" value="PyrdxlP-dep_Trfase_small"/>
</dbReference>
<dbReference type="PANTHER" id="PTHR11808">
    <property type="entry name" value="TRANS-SULFURATION ENZYME FAMILY MEMBER"/>
    <property type="match status" value="1"/>
</dbReference>
<dbReference type="AlphaFoldDB" id="A0A3B0UHQ4"/>